<gene>
    <name evidence="1" type="ORF">NM208_g13848</name>
</gene>
<keyword evidence="2" id="KW-1185">Reference proteome</keyword>
<evidence type="ECO:0000313" key="1">
    <source>
        <dbReference type="EMBL" id="KAJ3520125.1"/>
    </source>
</evidence>
<proteinExistence type="predicted"/>
<organism evidence="1 2">
    <name type="scientific">Fusarium decemcellulare</name>
    <dbReference type="NCBI Taxonomy" id="57161"/>
    <lineage>
        <taxon>Eukaryota</taxon>
        <taxon>Fungi</taxon>
        <taxon>Dikarya</taxon>
        <taxon>Ascomycota</taxon>
        <taxon>Pezizomycotina</taxon>
        <taxon>Sordariomycetes</taxon>
        <taxon>Hypocreomycetidae</taxon>
        <taxon>Hypocreales</taxon>
        <taxon>Nectriaceae</taxon>
        <taxon>Fusarium</taxon>
        <taxon>Fusarium decemcellulare species complex</taxon>
    </lineage>
</organism>
<accession>A0ACC1RJH7</accession>
<protein>
    <submittedName>
        <fullName evidence="1">Uncharacterized protein</fullName>
    </submittedName>
</protein>
<sequence>MPPDEARGSHDLGRPDLREGSRMKVSERRLGGLVAVTIGKQPHSIPYRRAPFGRGFSRSHTMFLRRQQRSLAGDPGMQTTLCIPRLSQRLTQRCLAEDDSDKAAITATFGSQGKSRTIRVEIEGSSGGHRLATVKAVKSGKLLADPDAAVPLRVEHGVMFPDVFVFPLPPLGRQGAQVRHHSKSQCEIEAVTGDDLGGAKGNSSSSLPGLSRQLQVGRSMRWSCGRGNVDDDDDTMVLMSMLE</sequence>
<dbReference type="EMBL" id="JANRMS010002977">
    <property type="protein sequence ID" value="KAJ3520125.1"/>
    <property type="molecule type" value="Genomic_DNA"/>
</dbReference>
<reference evidence="1" key="1">
    <citation type="submission" date="2022-08" db="EMBL/GenBank/DDBJ databases">
        <title>Genome Sequence of Fusarium decemcellulare.</title>
        <authorList>
            <person name="Buettner E."/>
        </authorList>
    </citation>
    <scope>NUCLEOTIDE SEQUENCE</scope>
    <source>
        <strain evidence="1">Babe19</strain>
    </source>
</reference>
<evidence type="ECO:0000313" key="2">
    <source>
        <dbReference type="Proteomes" id="UP001148629"/>
    </source>
</evidence>
<dbReference type="Proteomes" id="UP001148629">
    <property type="component" value="Unassembled WGS sequence"/>
</dbReference>
<name>A0ACC1RJH7_9HYPO</name>
<comment type="caution">
    <text evidence="1">The sequence shown here is derived from an EMBL/GenBank/DDBJ whole genome shotgun (WGS) entry which is preliminary data.</text>
</comment>